<evidence type="ECO:0000313" key="2">
    <source>
        <dbReference type="EMBL" id="MET6998510.1"/>
    </source>
</evidence>
<feature type="domain" description="FAS1" evidence="1">
    <location>
        <begin position="37"/>
        <end position="212"/>
    </location>
</feature>
<reference evidence="2 3" key="1">
    <citation type="submission" date="2024-06" db="EMBL/GenBank/DDBJ databases">
        <title>Chitinophaga defluvii sp. nov., isolated from municipal sewage.</title>
        <authorList>
            <person name="Zhang L."/>
        </authorList>
    </citation>
    <scope>NUCLEOTIDE SEQUENCE [LARGE SCALE GENOMIC DNA]</scope>
    <source>
        <strain evidence="2 3">H8</strain>
    </source>
</reference>
<keyword evidence="3" id="KW-1185">Reference proteome</keyword>
<dbReference type="EMBL" id="JBEXAC010000002">
    <property type="protein sequence ID" value="MET6998510.1"/>
    <property type="molecule type" value="Genomic_DNA"/>
</dbReference>
<dbReference type="SUPFAM" id="SSF82153">
    <property type="entry name" value="FAS1 domain"/>
    <property type="match status" value="1"/>
</dbReference>
<dbReference type="InterPro" id="IPR000782">
    <property type="entry name" value="FAS1_domain"/>
</dbReference>
<accession>A0ABV2T832</accession>
<name>A0ABV2T832_9BACT</name>
<organism evidence="2 3">
    <name type="scientific">Chitinophaga defluvii</name>
    <dbReference type="NCBI Taxonomy" id="3163343"/>
    <lineage>
        <taxon>Bacteria</taxon>
        <taxon>Pseudomonadati</taxon>
        <taxon>Bacteroidota</taxon>
        <taxon>Chitinophagia</taxon>
        <taxon>Chitinophagales</taxon>
        <taxon>Chitinophagaceae</taxon>
        <taxon>Chitinophaga</taxon>
    </lineage>
</organism>
<evidence type="ECO:0000259" key="1">
    <source>
        <dbReference type="PROSITE" id="PS50213"/>
    </source>
</evidence>
<dbReference type="InterPro" id="IPR036378">
    <property type="entry name" value="FAS1_dom_sf"/>
</dbReference>
<gene>
    <name evidence="2" type="ORF">ABR189_14090</name>
</gene>
<dbReference type="Gene3D" id="2.30.180.10">
    <property type="entry name" value="FAS1 domain"/>
    <property type="match status" value="1"/>
</dbReference>
<dbReference type="Pfam" id="PF02469">
    <property type="entry name" value="Fasciclin"/>
    <property type="match status" value="1"/>
</dbReference>
<dbReference type="RefSeq" id="WP_354661154.1">
    <property type="nucleotide sequence ID" value="NZ_JBEXAC010000002.1"/>
</dbReference>
<proteinExistence type="predicted"/>
<sequence length="232" mass="26449">MKKLLPIVGILLLGAILLNACKKDYYIDTGLADPHYKGTIYDYLANNPLLLDTIAYIIERAGLKETLQKDSVTFFSPTDDAIRRAMDDLNEYRYFSLEDSVFLKDIDPAVWKRFLSMYIMDGRHLAKDFARVDPNNVFAYPGINYVMQSGYIFNIGLIYENYNGVEAVGARLLRITDISFDPMTFKNNPSEIVATSDIQPTNGVLHVLSTRHTFGFRGNAFLQMAEEYLLNR</sequence>
<comment type="caution">
    <text evidence="2">The sequence shown here is derived from an EMBL/GenBank/DDBJ whole genome shotgun (WGS) entry which is preliminary data.</text>
</comment>
<protein>
    <submittedName>
        <fullName evidence="2">Fasciclin domain-containing protein</fullName>
    </submittedName>
</protein>
<dbReference type="Proteomes" id="UP001549749">
    <property type="component" value="Unassembled WGS sequence"/>
</dbReference>
<evidence type="ECO:0000313" key="3">
    <source>
        <dbReference type="Proteomes" id="UP001549749"/>
    </source>
</evidence>
<dbReference type="PROSITE" id="PS50213">
    <property type="entry name" value="FAS1"/>
    <property type="match status" value="1"/>
</dbReference>